<name>A0A381NES1_9ZZZZ</name>
<gene>
    <name evidence="1" type="ORF">METZ01_LOCUS5929</name>
</gene>
<evidence type="ECO:0008006" key="2">
    <source>
        <dbReference type="Google" id="ProtNLM"/>
    </source>
</evidence>
<dbReference type="SUPFAM" id="SSF49373">
    <property type="entry name" value="Invasin/intimin cell-adhesion fragments"/>
    <property type="match status" value="1"/>
</dbReference>
<dbReference type="EMBL" id="UINC01000312">
    <property type="protein sequence ID" value="SUZ53075.1"/>
    <property type="molecule type" value="Genomic_DNA"/>
</dbReference>
<dbReference type="InterPro" id="IPR008964">
    <property type="entry name" value="Invasin/intimin_cell_adhesion"/>
</dbReference>
<proteinExistence type="predicted"/>
<dbReference type="SUPFAM" id="SSF101908">
    <property type="entry name" value="Putative isomerase YbhE"/>
    <property type="match status" value="1"/>
</dbReference>
<evidence type="ECO:0000313" key="1">
    <source>
        <dbReference type="EMBL" id="SUZ53075.1"/>
    </source>
</evidence>
<accession>A0A381NES1</accession>
<protein>
    <recommendedName>
        <fullName evidence="2">BIG2 domain-containing protein</fullName>
    </recommendedName>
</protein>
<sequence length="678" mass="74619">MKKIISTLLFSCFIITLYSQNKTIISDLDGLTLNIGETFTPNTYVSNSDGLKSNCSNIIYYNKRGVFSSATSISVDTENGSIKANDPGTHEVVAICIGEGGKRHSRTFEVFVNYPKIKKVTLKLDDNSTYIGNYIPLIYEITDELDVTRTIDYWSTDIASKYFSKVSFSLKALNDKINIDNSNNILAVKNGVSTIEADFDGIKGSINVNVLKNPTSKIELVSNNENAKTGDVIQFKAIAYDKKGKVIENIPVEFSFTGKSFDKSNTASGLILQDGRFVGDVAGKYIVSARIGNISASKVVNIFKRNVKREMNTVGTGLVNDKHTSDFWVFEGVDGNDYAVTGTWGADGTSYFWDVTEPSNIKKIDSVQVDARTVNDVKVSSDGKICVISREGASNRKNGIIIIDVSNPYDVNIISEYTKNLTGGVHNIFIYQNHVYALSNGERYYIINIEDPKNPYEVGMFEIGKEGQSIHDVWIENGIAYSSNWRDGVYLVDVGNGIVGGSPSNPVAFGNYSYDSGAHHATYPFNSKSTGKFYTVLGDEIFPKGVNSSGPSETAGFLHFVDFTDLNNPKEVARYEVPSHGSHNYWIEDDILYVAMYTGGVRVVDISGDLLGDLYKQDREIGYILPSSPNGYTPNSTMVWGAQLYKGHVFYSDFNTGIGAAKVDSIKPDNSKANKHLD</sequence>
<reference evidence="1" key="1">
    <citation type="submission" date="2018-05" db="EMBL/GenBank/DDBJ databases">
        <authorList>
            <person name="Lanie J.A."/>
            <person name="Ng W.-L."/>
            <person name="Kazmierczak K.M."/>
            <person name="Andrzejewski T.M."/>
            <person name="Davidsen T.M."/>
            <person name="Wayne K.J."/>
            <person name="Tettelin H."/>
            <person name="Glass J.I."/>
            <person name="Rusch D."/>
            <person name="Podicherti R."/>
            <person name="Tsui H.-C.T."/>
            <person name="Winkler M.E."/>
        </authorList>
    </citation>
    <scope>NUCLEOTIDE SEQUENCE</scope>
</reference>
<organism evidence="1">
    <name type="scientific">marine metagenome</name>
    <dbReference type="NCBI Taxonomy" id="408172"/>
    <lineage>
        <taxon>unclassified sequences</taxon>
        <taxon>metagenomes</taxon>
        <taxon>ecological metagenomes</taxon>
    </lineage>
</organism>
<dbReference type="AlphaFoldDB" id="A0A381NES1"/>